<dbReference type="RefSeq" id="WP_380532046.1">
    <property type="nucleotide sequence ID" value="NZ_JBHFAB010000002.1"/>
</dbReference>
<keyword evidence="2" id="KW-1185">Reference proteome</keyword>
<name>A0ABV6VPX7_9ACTN</name>
<evidence type="ECO:0008006" key="3">
    <source>
        <dbReference type="Google" id="ProtNLM"/>
    </source>
</evidence>
<reference evidence="1 2" key="1">
    <citation type="submission" date="2024-09" db="EMBL/GenBank/DDBJ databases">
        <authorList>
            <person name="Lee S.D."/>
        </authorList>
    </citation>
    <scope>NUCLEOTIDE SEQUENCE [LARGE SCALE GENOMIC DNA]</scope>
    <source>
        <strain evidence="1 2">N8-3</strain>
    </source>
</reference>
<evidence type="ECO:0000313" key="1">
    <source>
        <dbReference type="EMBL" id="MFC1415773.1"/>
    </source>
</evidence>
<evidence type="ECO:0000313" key="2">
    <source>
        <dbReference type="Proteomes" id="UP001592531"/>
    </source>
</evidence>
<organism evidence="1 2">
    <name type="scientific">Streptacidiphilus cavernicola</name>
    <dbReference type="NCBI Taxonomy" id="3342716"/>
    <lineage>
        <taxon>Bacteria</taxon>
        <taxon>Bacillati</taxon>
        <taxon>Actinomycetota</taxon>
        <taxon>Actinomycetes</taxon>
        <taxon>Kitasatosporales</taxon>
        <taxon>Streptomycetaceae</taxon>
        <taxon>Streptacidiphilus</taxon>
    </lineage>
</organism>
<dbReference type="EMBL" id="JBHFAB010000002">
    <property type="protein sequence ID" value="MFC1415773.1"/>
    <property type="molecule type" value="Genomic_DNA"/>
</dbReference>
<sequence length="463" mass="50304">MTGDPPVVGAVERIVVVGIAPDDDDFEDDWDDGGSWYEDPTPTYREAVESLRDLVKDRTDVQVHWQGGRGVGGNARIVFMDAGGLTVRLGSALQVDGITRMIGSAAPLPGHHAVWYHQQKVIRARLVGDYDQLHSAVAQEMGGGRARPVRPDSGLARDVAGMLAQSGVFSVSREPGAAGDPALAIRLVSVPQELTLLYRVRAGDGAFPALELSGVSATDQAAAERTLVVYGTSYLFGLGKATGVSLRLWNAEHRIGSRWEASRPRRLRFPGRQYDDYPAELYSAGNSLARDPAERYLKYYQVLEFYMRRAMDTAAAAQGAAAAKAVSPFRRKELTTEQGALDAVIDLAVTRDQLVGFLKGPDLFATLSDPRVIKEVPALERDQSGGPVASQDPRGPVSERVYTLRNRIVHMKEGGGGLRKPMPVPAEGLLSPFGREARELSADLRLVRFLAERALEHWSTPLA</sequence>
<gene>
    <name evidence="1" type="ORF">ACEZDE_03805</name>
</gene>
<accession>A0ABV6VPX7</accession>
<protein>
    <recommendedName>
        <fullName evidence="3">ApeA N-terminal domain-containing protein</fullName>
    </recommendedName>
</protein>
<dbReference type="Proteomes" id="UP001592531">
    <property type="component" value="Unassembled WGS sequence"/>
</dbReference>
<proteinExistence type="predicted"/>
<comment type="caution">
    <text evidence="1">The sequence shown here is derived from an EMBL/GenBank/DDBJ whole genome shotgun (WGS) entry which is preliminary data.</text>
</comment>